<reference evidence="2 3" key="1">
    <citation type="submission" date="2023-07" db="EMBL/GenBank/DDBJ databases">
        <title>Genomic Encyclopedia of Type Strains, Phase IV (KMG-IV): sequencing the most valuable type-strain genomes for metagenomic binning, comparative biology and taxonomic classification.</title>
        <authorList>
            <person name="Goeker M."/>
        </authorList>
    </citation>
    <scope>NUCLEOTIDE SEQUENCE [LARGE SCALE GENOMIC DNA]</scope>
    <source>
        <strain evidence="2 3">DSM 102814</strain>
    </source>
</reference>
<feature type="domain" description="TonB C-terminal" evidence="1">
    <location>
        <begin position="60"/>
        <end position="134"/>
    </location>
</feature>
<proteinExistence type="predicted"/>
<dbReference type="InterPro" id="IPR037682">
    <property type="entry name" value="TonB_C"/>
</dbReference>
<keyword evidence="3" id="KW-1185">Reference proteome</keyword>
<evidence type="ECO:0000313" key="2">
    <source>
        <dbReference type="EMBL" id="MDR6301979.1"/>
    </source>
</evidence>
<dbReference type="SUPFAM" id="SSF74653">
    <property type="entry name" value="TolA/TonB C-terminal domain"/>
    <property type="match status" value="1"/>
</dbReference>
<organism evidence="2 3">
    <name type="scientific">Mesonia maritima</name>
    <dbReference type="NCBI Taxonomy" id="1793873"/>
    <lineage>
        <taxon>Bacteria</taxon>
        <taxon>Pseudomonadati</taxon>
        <taxon>Bacteroidota</taxon>
        <taxon>Flavobacteriia</taxon>
        <taxon>Flavobacteriales</taxon>
        <taxon>Flavobacteriaceae</taxon>
        <taxon>Mesonia</taxon>
    </lineage>
</organism>
<evidence type="ECO:0000313" key="3">
    <source>
        <dbReference type="Proteomes" id="UP001257659"/>
    </source>
</evidence>
<accession>A0ABU1K8Q5</accession>
<gene>
    <name evidence="2" type="ORF">GGR31_002654</name>
</gene>
<dbReference type="Proteomes" id="UP001257659">
    <property type="component" value="Unassembled WGS sequence"/>
</dbReference>
<name>A0ABU1K8Q5_9FLAO</name>
<protein>
    <submittedName>
        <fullName evidence="2">Outer membrane biosynthesis protein TonB</fullName>
    </submittedName>
</protein>
<evidence type="ECO:0000259" key="1">
    <source>
        <dbReference type="Pfam" id="PF03544"/>
    </source>
</evidence>
<sequence length="134" mass="14970">MKRIVILLLVCFTTITGFSQEIKGNSVSGKEIAPTWPGCENNDAKDVCFKQMLAKHIQQNFKYPADYTKEDKGSKIIVEFIINKEGKAEIKNVSEGRKSLQEAAKKTILNIPEMKAGSLNGKPKAISYKIPFTF</sequence>
<dbReference type="Gene3D" id="3.30.1150.10">
    <property type="match status" value="1"/>
</dbReference>
<dbReference type="Pfam" id="PF03544">
    <property type="entry name" value="TonB_C"/>
    <property type="match status" value="1"/>
</dbReference>
<dbReference type="EMBL" id="JAVDQA010000009">
    <property type="protein sequence ID" value="MDR6301979.1"/>
    <property type="molecule type" value="Genomic_DNA"/>
</dbReference>
<dbReference type="RefSeq" id="WP_309730003.1">
    <property type="nucleotide sequence ID" value="NZ_JAVDQA010000009.1"/>
</dbReference>
<comment type="caution">
    <text evidence="2">The sequence shown here is derived from an EMBL/GenBank/DDBJ whole genome shotgun (WGS) entry which is preliminary data.</text>
</comment>